<dbReference type="InterPro" id="IPR051793">
    <property type="entry name" value="NADH:flavin_oxidoreductase"/>
</dbReference>
<dbReference type="OrthoDB" id="9772736at2"/>
<evidence type="ECO:0000256" key="6">
    <source>
        <dbReference type="ARBA" id="ARBA00022723"/>
    </source>
</evidence>
<keyword evidence="4" id="KW-0285">Flavoprotein</keyword>
<evidence type="ECO:0000313" key="13">
    <source>
        <dbReference type="Proteomes" id="UP000295008"/>
    </source>
</evidence>
<feature type="domain" description="FAD/NAD(P)-binding" evidence="11">
    <location>
        <begin position="384"/>
        <end position="636"/>
    </location>
</feature>
<evidence type="ECO:0000256" key="4">
    <source>
        <dbReference type="ARBA" id="ARBA00022630"/>
    </source>
</evidence>
<comment type="cofactor">
    <cofactor evidence="2">
        <name>[4Fe-4S] cluster</name>
        <dbReference type="ChEBI" id="CHEBI:49883"/>
    </cofactor>
</comment>
<keyword evidence="8" id="KW-0408">Iron</keyword>
<accession>A0A4R1S9H7</accession>
<dbReference type="GO" id="GO:0046872">
    <property type="term" value="F:metal ion binding"/>
    <property type="evidence" value="ECO:0007669"/>
    <property type="project" value="UniProtKB-KW"/>
</dbReference>
<sequence length="643" mass="68454">MSFSALFSPARIGTMEVKNRFVVPAILSGLANPDGTVSDRLIDYWVARARGGFGLLITELSCVDPSGKAAPGQLGVWDDAFIPGLRKLPEAVHPYGAKIALQIHHAGRETSRAVTGSQPVAPSAVPCPIVREIPRELTPAEIEELIEKFGAAARRAKRAGFDAVEIHACHGCLVSDFMSAYANKRLDGYGGDLRGRMRFAMAVVEKIRSLAGPDFPVLFRMSGAERVPGGRAIMESKAAARLLEEAGVSAIHVSTGVNASGPWIVAPACVSPGYNVADAAAIKEAVGVPVLAVGRINDPDLAEEIIRTGQADLISLGRESLADPEFPNKVADGRNEEIAPCIACMQRCQGRGIDENDTGVSCLVNPFCGKEGTLKIAPAAQPKRILVAGAGPGGLEAAWILAQRGHRVTLYEKEPVPGGQYRSGAVPPFKQDIAKAVRYYLRMGQKYGVDYRFGTAVTADLVRREQPDAVILATGGQPLVPELEGADGPRIIQAADLLAGRATAGERVLIVGGGMVGVETADFLGERRHGVTIVERLPQLAGDLNPAVQYFLFERLQRYGVTMISGAQVTAFLEDGVRYEQDGRQQSLTGFDTIVLAMGVRPDHSLAEELRELVPQVFVIGDALKPRKALEAIAEGARLAVGM</sequence>
<dbReference type="InterPro" id="IPR023753">
    <property type="entry name" value="FAD/NAD-binding_dom"/>
</dbReference>
<dbReference type="Gene3D" id="3.50.50.60">
    <property type="entry name" value="FAD/NAD(P)-binding domain"/>
    <property type="match status" value="1"/>
</dbReference>
<dbReference type="CDD" id="cd02803">
    <property type="entry name" value="OYE_like_FMN_family"/>
    <property type="match status" value="1"/>
</dbReference>
<keyword evidence="9" id="KW-0411">Iron-sulfur</keyword>
<dbReference type="SUPFAM" id="SSF51905">
    <property type="entry name" value="FAD/NAD(P)-binding domain"/>
    <property type="match status" value="1"/>
</dbReference>
<dbReference type="Gene3D" id="3.40.50.720">
    <property type="entry name" value="NAD(P)-binding Rossmann-like Domain"/>
    <property type="match status" value="1"/>
</dbReference>
<dbReference type="GO" id="GO:0010181">
    <property type="term" value="F:FMN binding"/>
    <property type="evidence" value="ECO:0007669"/>
    <property type="project" value="InterPro"/>
</dbReference>
<evidence type="ECO:0000256" key="1">
    <source>
        <dbReference type="ARBA" id="ARBA00001917"/>
    </source>
</evidence>
<dbReference type="InterPro" id="IPR013785">
    <property type="entry name" value="Aldolase_TIM"/>
</dbReference>
<dbReference type="Pfam" id="PF07992">
    <property type="entry name" value="Pyr_redox_2"/>
    <property type="match status" value="1"/>
</dbReference>
<dbReference type="PRINTS" id="PR00368">
    <property type="entry name" value="FADPNR"/>
</dbReference>
<keyword evidence="13" id="KW-1185">Reference proteome</keyword>
<dbReference type="PANTHER" id="PTHR42917:SF2">
    <property type="entry name" value="2,4-DIENOYL-COA REDUCTASE [(2E)-ENOYL-COA-PRODUCING]"/>
    <property type="match status" value="1"/>
</dbReference>
<protein>
    <submittedName>
        <fullName evidence="12">2,4-dienoyl-CoA reductase-like NADH-dependent reductase (Old Yellow Enzyme family)</fullName>
    </submittedName>
</protein>
<dbReference type="AlphaFoldDB" id="A0A4R1S9H7"/>
<dbReference type="InterPro" id="IPR001155">
    <property type="entry name" value="OxRdtase_FMN_N"/>
</dbReference>
<evidence type="ECO:0000256" key="8">
    <source>
        <dbReference type="ARBA" id="ARBA00023004"/>
    </source>
</evidence>
<evidence type="ECO:0000256" key="3">
    <source>
        <dbReference type="ARBA" id="ARBA00011048"/>
    </source>
</evidence>
<dbReference type="Proteomes" id="UP000295008">
    <property type="component" value="Unassembled WGS sequence"/>
</dbReference>
<evidence type="ECO:0000256" key="9">
    <source>
        <dbReference type="ARBA" id="ARBA00023014"/>
    </source>
</evidence>
<evidence type="ECO:0000259" key="10">
    <source>
        <dbReference type="Pfam" id="PF00724"/>
    </source>
</evidence>
<evidence type="ECO:0000256" key="5">
    <source>
        <dbReference type="ARBA" id="ARBA00022643"/>
    </source>
</evidence>
<dbReference type="PANTHER" id="PTHR42917">
    <property type="entry name" value="2,4-DIENOYL-COA REDUCTASE"/>
    <property type="match status" value="1"/>
</dbReference>
<dbReference type="GO" id="GO:0016491">
    <property type="term" value="F:oxidoreductase activity"/>
    <property type="evidence" value="ECO:0007669"/>
    <property type="project" value="UniProtKB-KW"/>
</dbReference>
<keyword evidence="7" id="KW-0560">Oxidoreductase</keyword>
<comment type="cofactor">
    <cofactor evidence="1">
        <name>FMN</name>
        <dbReference type="ChEBI" id="CHEBI:58210"/>
    </cofactor>
</comment>
<dbReference type="Gene3D" id="3.20.20.70">
    <property type="entry name" value="Aldolase class I"/>
    <property type="match status" value="1"/>
</dbReference>
<dbReference type="PRINTS" id="PR00469">
    <property type="entry name" value="PNDRDTASEII"/>
</dbReference>
<keyword evidence="6" id="KW-0479">Metal-binding</keyword>
<evidence type="ECO:0000259" key="11">
    <source>
        <dbReference type="Pfam" id="PF07992"/>
    </source>
</evidence>
<dbReference type="SUPFAM" id="SSF51395">
    <property type="entry name" value="FMN-linked oxidoreductases"/>
    <property type="match status" value="1"/>
</dbReference>
<reference evidence="12 13" key="1">
    <citation type="submission" date="2019-03" db="EMBL/GenBank/DDBJ databases">
        <title>Genomic Encyclopedia of Type Strains, Phase IV (KMG-IV): sequencing the most valuable type-strain genomes for metagenomic binning, comparative biology and taxonomic classification.</title>
        <authorList>
            <person name="Goeker M."/>
        </authorList>
    </citation>
    <scope>NUCLEOTIDE SEQUENCE [LARGE SCALE GENOMIC DNA]</scope>
    <source>
        <strain evidence="12 13">LX-B</strain>
    </source>
</reference>
<dbReference type="Pfam" id="PF00724">
    <property type="entry name" value="Oxidored_FMN"/>
    <property type="match status" value="1"/>
</dbReference>
<name>A0A4R1S9H7_HYDET</name>
<organism evidence="12 13">
    <name type="scientific">Hydrogenispora ethanolica</name>
    <dbReference type="NCBI Taxonomy" id="1082276"/>
    <lineage>
        <taxon>Bacteria</taxon>
        <taxon>Bacillati</taxon>
        <taxon>Bacillota</taxon>
        <taxon>Hydrogenispora</taxon>
    </lineage>
</organism>
<comment type="similarity">
    <text evidence="3">In the N-terminal section; belongs to the NADH:flavin oxidoreductase/NADH oxidase family.</text>
</comment>
<dbReference type="GO" id="GO:0051536">
    <property type="term" value="F:iron-sulfur cluster binding"/>
    <property type="evidence" value="ECO:0007669"/>
    <property type="project" value="UniProtKB-KW"/>
</dbReference>
<comment type="caution">
    <text evidence="12">The sequence shown here is derived from an EMBL/GenBank/DDBJ whole genome shotgun (WGS) entry which is preliminary data.</text>
</comment>
<evidence type="ECO:0000256" key="2">
    <source>
        <dbReference type="ARBA" id="ARBA00001966"/>
    </source>
</evidence>
<keyword evidence="5" id="KW-0288">FMN</keyword>
<dbReference type="RefSeq" id="WP_132012852.1">
    <property type="nucleotide sequence ID" value="NZ_SLUN01000003.1"/>
</dbReference>
<gene>
    <name evidence="12" type="ORF">EDC14_1003103</name>
</gene>
<feature type="domain" description="NADH:flavin oxidoreductase/NADH oxidase N-terminal" evidence="10">
    <location>
        <begin position="6"/>
        <end position="336"/>
    </location>
</feature>
<evidence type="ECO:0000256" key="7">
    <source>
        <dbReference type="ARBA" id="ARBA00023002"/>
    </source>
</evidence>
<dbReference type="InterPro" id="IPR036188">
    <property type="entry name" value="FAD/NAD-bd_sf"/>
</dbReference>
<dbReference type="EMBL" id="SLUN01000003">
    <property type="protein sequence ID" value="TCL75172.1"/>
    <property type="molecule type" value="Genomic_DNA"/>
</dbReference>
<evidence type="ECO:0000313" key="12">
    <source>
        <dbReference type="EMBL" id="TCL75172.1"/>
    </source>
</evidence>
<proteinExistence type="inferred from homology"/>